<accession>A0A820KIL8</accession>
<organism evidence="1 3">
    <name type="scientific">Rotaria socialis</name>
    <dbReference type="NCBI Taxonomy" id="392032"/>
    <lineage>
        <taxon>Eukaryota</taxon>
        <taxon>Metazoa</taxon>
        <taxon>Spiralia</taxon>
        <taxon>Gnathifera</taxon>
        <taxon>Rotifera</taxon>
        <taxon>Eurotatoria</taxon>
        <taxon>Bdelloidea</taxon>
        <taxon>Philodinida</taxon>
        <taxon>Philodinidae</taxon>
        <taxon>Rotaria</taxon>
    </lineage>
</organism>
<proteinExistence type="predicted"/>
<name>A0A820KIL8_9BILA</name>
<sequence length="79" mass="9001">MSWTRRLTGLDLSSSSSLLRMGSIRKNSFALSLFEHRLAKYRSLPFLWFRACTLATPRPIGGNKNTILISFNHFDIQGV</sequence>
<dbReference type="Proteomes" id="UP000663838">
    <property type="component" value="Unassembled WGS sequence"/>
</dbReference>
<evidence type="ECO:0000313" key="3">
    <source>
        <dbReference type="Proteomes" id="UP000663851"/>
    </source>
</evidence>
<protein>
    <submittedName>
        <fullName evidence="1">Uncharacterized protein</fullName>
    </submittedName>
</protein>
<reference evidence="1" key="1">
    <citation type="submission" date="2021-02" db="EMBL/GenBank/DDBJ databases">
        <authorList>
            <person name="Nowell W R."/>
        </authorList>
    </citation>
    <scope>NUCLEOTIDE SEQUENCE</scope>
</reference>
<evidence type="ECO:0000313" key="1">
    <source>
        <dbReference type="EMBL" id="CAF4342333.1"/>
    </source>
</evidence>
<dbReference type="EMBL" id="CAJOBO010001134">
    <property type="protein sequence ID" value="CAF4342333.1"/>
    <property type="molecule type" value="Genomic_DNA"/>
</dbReference>
<dbReference type="Proteomes" id="UP000663851">
    <property type="component" value="Unassembled WGS sequence"/>
</dbReference>
<dbReference type="AlphaFoldDB" id="A0A820KIL8"/>
<comment type="caution">
    <text evidence="1">The sequence shown here is derived from an EMBL/GenBank/DDBJ whole genome shotgun (WGS) entry which is preliminary data.</text>
</comment>
<gene>
    <name evidence="1" type="ORF">HFQ381_LOCUS16180</name>
    <name evidence="2" type="ORF">TOA249_LOCUS7539</name>
</gene>
<evidence type="ECO:0000313" key="2">
    <source>
        <dbReference type="EMBL" id="CAF4555465.1"/>
    </source>
</evidence>
<dbReference type="EMBL" id="CAJOBS010000339">
    <property type="protein sequence ID" value="CAF4555465.1"/>
    <property type="molecule type" value="Genomic_DNA"/>
</dbReference>